<accession>A0A9X3HTV3</accession>
<dbReference type="PANTHER" id="PTHR34477">
    <property type="entry name" value="UPF0213 PROTEIN YHBQ"/>
    <property type="match status" value="1"/>
</dbReference>
<dbReference type="AlphaFoldDB" id="A0A9X3HTV3"/>
<evidence type="ECO:0000256" key="1">
    <source>
        <dbReference type="ARBA" id="ARBA00007435"/>
    </source>
</evidence>
<keyword evidence="4" id="KW-1185">Reference proteome</keyword>
<comment type="caution">
    <text evidence="3">The sequence shown here is derived from an EMBL/GenBank/DDBJ whole genome shotgun (WGS) entry which is preliminary data.</text>
</comment>
<dbReference type="PROSITE" id="PS50164">
    <property type="entry name" value="GIY_YIG"/>
    <property type="match status" value="1"/>
</dbReference>
<feature type="domain" description="GIY-YIG" evidence="2">
    <location>
        <begin position="2"/>
        <end position="78"/>
    </location>
</feature>
<dbReference type="InterPro" id="IPR050190">
    <property type="entry name" value="UPF0213_domain"/>
</dbReference>
<dbReference type="Pfam" id="PF01541">
    <property type="entry name" value="GIY-YIG"/>
    <property type="match status" value="1"/>
</dbReference>
<dbReference type="EMBL" id="JAKRRX010000161">
    <property type="protein sequence ID" value="MCW8335968.1"/>
    <property type="molecule type" value="Genomic_DNA"/>
</dbReference>
<dbReference type="InterPro" id="IPR035901">
    <property type="entry name" value="GIY-YIG_endonuc_sf"/>
</dbReference>
<proteinExistence type="inferred from homology"/>
<organism evidence="3 4">
    <name type="scientific">Vibrio paucivorans</name>
    <dbReference type="NCBI Taxonomy" id="2829489"/>
    <lineage>
        <taxon>Bacteria</taxon>
        <taxon>Pseudomonadati</taxon>
        <taxon>Pseudomonadota</taxon>
        <taxon>Gammaproteobacteria</taxon>
        <taxon>Vibrionales</taxon>
        <taxon>Vibrionaceae</taxon>
        <taxon>Vibrio</taxon>
    </lineage>
</organism>
<dbReference type="Proteomes" id="UP001155586">
    <property type="component" value="Unassembled WGS sequence"/>
</dbReference>
<comment type="similarity">
    <text evidence="1">Belongs to the UPF0213 family.</text>
</comment>
<name>A0A9X3HTV3_9VIBR</name>
<dbReference type="CDD" id="cd10456">
    <property type="entry name" value="GIY-YIG_UPF0213"/>
    <property type="match status" value="1"/>
</dbReference>
<gene>
    <name evidence="3" type="ORF">MD483_19330</name>
</gene>
<evidence type="ECO:0000313" key="4">
    <source>
        <dbReference type="Proteomes" id="UP001155586"/>
    </source>
</evidence>
<sequence length="93" mass="10442">MCEWYAYFVRMPNNALYCGITTDVERRFSQHCQGKGAKALKGKSPLTLVWSENAGTTRSDATKLELYLKRLPKQTKEALVSGELSLTQVVEAN</sequence>
<dbReference type="SUPFAM" id="SSF82771">
    <property type="entry name" value="GIY-YIG endonuclease"/>
    <property type="match status" value="1"/>
</dbReference>
<reference evidence="3" key="1">
    <citation type="submission" date="2022-02" db="EMBL/GenBank/DDBJ databases">
        <title>Vibrio sp. nov., a new bacterium isolated from Bohai sea, China.</title>
        <authorList>
            <person name="Yuan Y."/>
        </authorList>
    </citation>
    <scope>NUCLEOTIDE SEQUENCE</scope>
    <source>
        <strain evidence="3">DBSS07</strain>
    </source>
</reference>
<evidence type="ECO:0000259" key="2">
    <source>
        <dbReference type="PROSITE" id="PS50164"/>
    </source>
</evidence>
<dbReference type="PANTHER" id="PTHR34477:SF1">
    <property type="entry name" value="UPF0213 PROTEIN YHBQ"/>
    <property type="match status" value="1"/>
</dbReference>
<dbReference type="InterPro" id="IPR000305">
    <property type="entry name" value="GIY-YIG_endonuc"/>
</dbReference>
<dbReference type="Gene3D" id="3.40.1440.10">
    <property type="entry name" value="GIY-YIG endonuclease"/>
    <property type="match status" value="1"/>
</dbReference>
<evidence type="ECO:0000313" key="3">
    <source>
        <dbReference type="EMBL" id="MCW8335968.1"/>
    </source>
</evidence>
<protein>
    <submittedName>
        <fullName evidence="3">GIY-YIG nuclease family protein</fullName>
    </submittedName>
</protein>